<dbReference type="KEGG" id="aaq:AOC05_10865"/>
<dbReference type="CDD" id="cd11614">
    <property type="entry name" value="SAF_CpaB_FlgA_like"/>
    <property type="match status" value="1"/>
</dbReference>
<reference evidence="3" key="1">
    <citation type="submission" date="2015-09" db="EMBL/GenBank/DDBJ databases">
        <title>Complete genome of Arthrobacter alpinus strain R3.8.</title>
        <authorList>
            <person name="See-Too W.S."/>
            <person name="Chan K.G."/>
        </authorList>
    </citation>
    <scope>NUCLEOTIDE SEQUENCE [LARGE SCALE GENOMIC DNA]</scope>
    <source>
        <strain evidence="3">R3.8</strain>
    </source>
</reference>
<protein>
    <recommendedName>
        <fullName evidence="4">SAF domain-containing protein</fullName>
    </recommendedName>
</protein>
<keyword evidence="1" id="KW-1133">Transmembrane helix</keyword>
<dbReference type="OrthoDB" id="5192391at2"/>
<sequence>MSGQERSGAPRLGTPSWKDPRLFVGILLVLASVASVVALVGGADKSIPMYVAKDALTVGQPITEQSFEVVQVRLGEVDTKYLHPGISLQPNAVAVRMVPAGELVSRSSIGSTDALDRKPAPVTVGEPLPKEVVVGTSVDVWVALPDERNGYNEPVLMLPGAEVAALTAASTGLGSGKSTQLMVLVTDQQMPKILGAVANKAKVSVVWNPGATR</sequence>
<organism evidence="2 3">
    <name type="scientific">Arthrobacter alpinus</name>
    <dbReference type="NCBI Taxonomy" id="656366"/>
    <lineage>
        <taxon>Bacteria</taxon>
        <taxon>Bacillati</taxon>
        <taxon>Actinomycetota</taxon>
        <taxon>Actinomycetes</taxon>
        <taxon>Micrococcales</taxon>
        <taxon>Micrococcaceae</taxon>
        <taxon>Arthrobacter</taxon>
    </lineage>
</organism>
<dbReference type="Proteomes" id="UP000062833">
    <property type="component" value="Chromosome"/>
</dbReference>
<dbReference type="AlphaFoldDB" id="A0A0M4RC63"/>
<keyword evidence="1" id="KW-0812">Transmembrane</keyword>
<dbReference type="EMBL" id="CP012677">
    <property type="protein sequence ID" value="ALE92693.1"/>
    <property type="molecule type" value="Genomic_DNA"/>
</dbReference>
<feature type="transmembrane region" description="Helical" evidence="1">
    <location>
        <begin position="22"/>
        <end position="43"/>
    </location>
</feature>
<keyword evidence="3" id="KW-1185">Reference proteome</keyword>
<evidence type="ECO:0008006" key="4">
    <source>
        <dbReference type="Google" id="ProtNLM"/>
    </source>
</evidence>
<evidence type="ECO:0000313" key="3">
    <source>
        <dbReference type="Proteomes" id="UP000062833"/>
    </source>
</evidence>
<accession>A0A0M4RC63</accession>
<gene>
    <name evidence="2" type="ORF">AOC05_10865</name>
</gene>
<dbReference type="PATRIC" id="fig|656366.3.peg.2345"/>
<dbReference type="RefSeq" id="WP_062007239.1">
    <property type="nucleotide sequence ID" value="NZ_CP012677.1"/>
</dbReference>
<proteinExistence type="predicted"/>
<name>A0A0M4RC63_9MICC</name>
<evidence type="ECO:0000313" key="2">
    <source>
        <dbReference type="EMBL" id="ALE92693.1"/>
    </source>
</evidence>
<evidence type="ECO:0000256" key="1">
    <source>
        <dbReference type="SAM" id="Phobius"/>
    </source>
</evidence>
<keyword evidence="1" id="KW-0472">Membrane</keyword>